<feature type="region of interest" description="Disordered" evidence="2">
    <location>
        <begin position="206"/>
        <end position="229"/>
    </location>
</feature>
<feature type="coiled-coil region" evidence="1">
    <location>
        <begin position="61"/>
        <end position="102"/>
    </location>
</feature>
<feature type="region of interest" description="Disordered" evidence="2">
    <location>
        <begin position="27"/>
        <end position="51"/>
    </location>
</feature>
<gene>
    <name evidence="3" type="ORF">M421DRAFT_53720</name>
</gene>
<dbReference type="GeneID" id="54352813"/>
<dbReference type="OrthoDB" id="3797698at2759"/>
<reference evidence="3" key="1">
    <citation type="journal article" date="2020" name="Stud. Mycol.">
        <title>101 Dothideomycetes genomes: a test case for predicting lifestyles and emergence of pathogens.</title>
        <authorList>
            <person name="Haridas S."/>
            <person name="Albert R."/>
            <person name="Binder M."/>
            <person name="Bloem J."/>
            <person name="Labutti K."/>
            <person name="Salamov A."/>
            <person name="Andreopoulos B."/>
            <person name="Baker S."/>
            <person name="Barry K."/>
            <person name="Bills G."/>
            <person name="Bluhm B."/>
            <person name="Cannon C."/>
            <person name="Castanera R."/>
            <person name="Culley D."/>
            <person name="Daum C."/>
            <person name="Ezra D."/>
            <person name="Gonzalez J."/>
            <person name="Henrissat B."/>
            <person name="Kuo A."/>
            <person name="Liang C."/>
            <person name="Lipzen A."/>
            <person name="Lutzoni F."/>
            <person name="Magnuson J."/>
            <person name="Mondo S."/>
            <person name="Nolan M."/>
            <person name="Ohm R."/>
            <person name="Pangilinan J."/>
            <person name="Park H.-J."/>
            <person name="Ramirez L."/>
            <person name="Alfaro M."/>
            <person name="Sun H."/>
            <person name="Tritt A."/>
            <person name="Yoshinaga Y."/>
            <person name="Zwiers L.-H."/>
            <person name="Turgeon B."/>
            <person name="Goodwin S."/>
            <person name="Spatafora J."/>
            <person name="Crous P."/>
            <person name="Grigoriev I."/>
        </authorList>
    </citation>
    <scope>NUCLEOTIDE SEQUENCE</scope>
    <source>
        <strain evidence="3">CBS 183.55</strain>
    </source>
</reference>
<evidence type="ECO:0000313" key="4">
    <source>
        <dbReference type="Proteomes" id="UP000800082"/>
    </source>
</evidence>
<dbReference type="Proteomes" id="UP000800082">
    <property type="component" value="Unassembled WGS sequence"/>
</dbReference>
<evidence type="ECO:0000313" key="3">
    <source>
        <dbReference type="EMBL" id="KAF1933117.1"/>
    </source>
</evidence>
<dbReference type="EMBL" id="ML978958">
    <property type="protein sequence ID" value="KAF1933117.1"/>
    <property type="molecule type" value="Genomic_DNA"/>
</dbReference>
<proteinExistence type="predicted"/>
<feature type="region of interest" description="Disordered" evidence="2">
    <location>
        <begin position="163"/>
        <end position="186"/>
    </location>
</feature>
<accession>A0A6A5S6J1</accession>
<keyword evidence="4" id="KW-1185">Reference proteome</keyword>
<feature type="compositionally biased region" description="Basic and acidic residues" evidence="2">
    <location>
        <begin position="166"/>
        <end position="186"/>
    </location>
</feature>
<dbReference type="RefSeq" id="XP_033453365.1">
    <property type="nucleotide sequence ID" value="XM_033595146.1"/>
</dbReference>
<organism evidence="3 4">
    <name type="scientific">Didymella exigua CBS 183.55</name>
    <dbReference type="NCBI Taxonomy" id="1150837"/>
    <lineage>
        <taxon>Eukaryota</taxon>
        <taxon>Fungi</taxon>
        <taxon>Dikarya</taxon>
        <taxon>Ascomycota</taxon>
        <taxon>Pezizomycotina</taxon>
        <taxon>Dothideomycetes</taxon>
        <taxon>Pleosporomycetidae</taxon>
        <taxon>Pleosporales</taxon>
        <taxon>Pleosporineae</taxon>
        <taxon>Didymellaceae</taxon>
        <taxon>Didymella</taxon>
    </lineage>
</organism>
<feature type="region of interest" description="Disordered" evidence="2">
    <location>
        <begin position="243"/>
        <end position="271"/>
    </location>
</feature>
<dbReference type="AlphaFoldDB" id="A0A6A5S6J1"/>
<protein>
    <submittedName>
        <fullName evidence="3">Uncharacterized protein</fullName>
    </submittedName>
</protein>
<feature type="compositionally biased region" description="Basic and acidic residues" evidence="2">
    <location>
        <begin position="40"/>
        <end position="51"/>
    </location>
</feature>
<sequence length="271" mass="30515">MTSELILKSFQATGVWPMDADAVLKRFNNRPPQQDEDAEIGEHGEGDSWPKLRKISDAAVADKARIEAKRLSRSLHSLQVNNELLRTRNEELQHELNVIKKRPTQRTTLTTQDGDDWHGGAVFYSPRKLARDRARKAAELDEAAQLQLQKSRDRKAKVAATAHKKQQQEEAKFARQRAAEERREAKKAQAEVLAAERALKKQQHDALIAQKSHDTLNKRKRKVSHSVAKNPTKRCCVVAARSRVDAAPPAASPPPKITARGRSSRLPAKYK</sequence>
<keyword evidence="1" id="KW-0175">Coiled coil</keyword>
<evidence type="ECO:0000256" key="2">
    <source>
        <dbReference type="SAM" id="MobiDB-lite"/>
    </source>
</evidence>
<evidence type="ECO:0000256" key="1">
    <source>
        <dbReference type="SAM" id="Coils"/>
    </source>
</evidence>
<name>A0A6A5S6J1_9PLEO</name>